<dbReference type="EMBL" id="FN648774">
    <property type="protein sequence ID" value="CBN74901.1"/>
    <property type="molecule type" value="Genomic_DNA"/>
</dbReference>
<dbReference type="GO" id="GO:0033204">
    <property type="term" value="F:ribonuclease P RNA binding"/>
    <property type="evidence" value="ECO:0007669"/>
    <property type="project" value="TreeGrafter"/>
</dbReference>
<dbReference type="GO" id="GO:0001682">
    <property type="term" value="P:tRNA 5'-leader removal"/>
    <property type="evidence" value="ECO:0007669"/>
    <property type="project" value="InterPro"/>
</dbReference>
<sequence length="143" mass="15559">MVRFKHRYLVATIAAASQERIAELGPSEILAMLRESIEANFGDFGSGSTSQSLQVRSFDRTSGVCVIRAGRESHRMVRASLTLLSGTKDARLSVTVKAVAGCDRTLKAAAVEAYTRGYRRAGISDDAAAALLQRQRQLLDAWQ</sequence>
<gene>
    <name evidence="3" type="ORF">Esi_0056_0100</name>
</gene>
<dbReference type="EMBL" id="FN649735">
    <property type="protein sequence ID" value="CBN74901.1"/>
    <property type="molecule type" value="Genomic_DNA"/>
</dbReference>
<dbReference type="GO" id="GO:0000172">
    <property type="term" value="C:ribonuclease MRP complex"/>
    <property type="evidence" value="ECO:0007669"/>
    <property type="project" value="TreeGrafter"/>
</dbReference>
<dbReference type="GO" id="GO:0030681">
    <property type="term" value="C:multimeric ribonuclease P complex"/>
    <property type="evidence" value="ECO:0007669"/>
    <property type="project" value="TreeGrafter"/>
</dbReference>
<dbReference type="Gene3D" id="3.30.70.3250">
    <property type="entry name" value="Ribonuclease P, Pop5 subunit"/>
    <property type="match status" value="1"/>
</dbReference>
<reference evidence="3 4" key="1">
    <citation type="journal article" date="2010" name="Nature">
        <title>The Ectocarpus genome and the independent evolution of multicellularity in brown algae.</title>
        <authorList>
            <person name="Cock J.M."/>
            <person name="Sterck L."/>
            <person name="Rouze P."/>
            <person name="Scornet D."/>
            <person name="Allen A.E."/>
            <person name="Amoutzias G."/>
            <person name="Anthouard V."/>
            <person name="Artiguenave F."/>
            <person name="Aury J.M."/>
            <person name="Badger J.H."/>
            <person name="Beszteri B."/>
            <person name="Billiau K."/>
            <person name="Bonnet E."/>
            <person name="Bothwell J.H."/>
            <person name="Bowler C."/>
            <person name="Boyen C."/>
            <person name="Brownlee C."/>
            <person name="Carrano C.J."/>
            <person name="Charrier B."/>
            <person name="Cho G.Y."/>
            <person name="Coelho S.M."/>
            <person name="Collen J."/>
            <person name="Corre E."/>
            <person name="Da Silva C."/>
            <person name="Delage L."/>
            <person name="Delaroque N."/>
            <person name="Dittami S.M."/>
            <person name="Doulbeau S."/>
            <person name="Elias M."/>
            <person name="Farnham G."/>
            <person name="Gachon C.M."/>
            <person name="Gschloessl B."/>
            <person name="Heesch S."/>
            <person name="Jabbari K."/>
            <person name="Jubin C."/>
            <person name="Kawai H."/>
            <person name="Kimura K."/>
            <person name="Kloareg B."/>
            <person name="Kupper F.C."/>
            <person name="Lang D."/>
            <person name="Le Bail A."/>
            <person name="Leblanc C."/>
            <person name="Lerouge P."/>
            <person name="Lohr M."/>
            <person name="Lopez P.J."/>
            <person name="Martens C."/>
            <person name="Maumus F."/>
            <person name="Michel G."/>
            <person name="Miranda-Saavedra D."/>
            <person name="Morales J."/>
            <person name="Moreau H."/>
            <person name="Motomura T."/>
            <person name="Nagasato C."/>
            <person name="Napoli C.A."/>
            <person name="Nelson D.R."/>
            <person name="Nyvall-Collen P."/>
            <person name="Peters A.F."/>
            <person name="Pommier C."/>
            <person name="Potin P."/>
            <person name="Poulain J."/>
            <person name="Quesneville H."/>
            <person name="Read B."/>
            <person name="Rensing S.A."/>
            <person name="Ritter A."/>
            <person name="Rousvoal S."/>
            <person name="Samanta M."/>
            <person name="Samson G."/>
            <person name="Schroeder D.C."/>
            <person name="Segurens B."/>
            <person name="Strittmatter M."/>
            <person name="Tonon T."/>
            <person name="Tregear J.W."/>
            <person name="Valentin K."/>
            <person name="von Dassow P."/>
            <person name="Yamagishi T."/>
            <person name="Van de Peer Y."/>
            <person name="Wincker P."/>
        </authorList>
    </citation>
    <scope>NUCLEOTIDE SEQUENCE [LARGE SCALE GENOMIC DNA]</scope>
    <source>
        <strain evidence="4">Ec32 / CCAP1310/4</strain>
    </source>
</reference>
<dbReference type="OrthoDB" id="24745at2759"/>
<evidence type="ECO:0000313" key="4">
    <source>
        <dbReference type="Proteomes" id="UP000002630"/>
    </source>
</evidence>
<keyword evidence="2" id="KW-0819">tRNA processing</keyword>
<name>D8LQ09_ECTSI</name>
<protein>
    <submittedName>
        <fullName evidence="3">Uncharacterized protein</fullName>
    </submittedName>
</protein>
<dbReference type="PANTHER" id="PTHR15441:SF2">
    <property type="entry name" value="RIBONUCLEASE P_MRP PROTEIN SUBUNIT POP5"/>
    <property type="match status" value="1"/>
</dbReference>
<keyword evidence="4" id="KW-1185">Reference proteome</keyword>
<dbReference type="STRING" id="2880.D8LQ09"/>
<dbReference type="Pfam" id="PF01900">
    <property type="entry name" value="RNase_P_Rpp14"/>
    <property type="match status" value="1"/>
</dbReference>
<evidence type="ECO:0000313" key="3">
    <source>
        <dbReference type="EMBL" id="CBN74901.1"/>
    </source>
</evidence>
<dbReference type="OMA" id="ESHRMVR"/>
<dbReference type="InParanoid" id="D8LQ09"/>
<dbReference type="InterPro" id="IPR002759">
    <property type="entry name" value="Pop5/Rpp14/Rnp2-like"/>
</dbReference>
<comment type="similarity">
    <text evidence="1">Belongs to the eukaryotic/archaeal RNase P protein component 2 family.</text>
</comment>
<dbReference type="PANTHER" id="PTHR15441">
    <property type="entry name" value="RIBONUCLEASE P PROTEIN SUBUNIT P14"/>
    <property type="match status" value="1"/>
</dbReference>
<accession>D8LQ09</accession>
<dbReference type="SUPFAM" id="SSF160350">
    <property type="entry name" value="Rnp2-like"/>
    <property type="match status" value="1"/>
</dbReference>
<evidence type="ECO:0000256" key="1">
    <source>
        <dbReference type="ARBA" id="ARBA00010800"/>
    </source>
</evidence>
<proteinExistence type="inferred from homology"/>
<organism evidence="3 4">
    <name type="scientific">Ectocarpus siliculosus</name>
    <name type="common">Brown alga</name>
    <name type="synonym">Conferva siliculosa</name>
    <dbReference type="NCBI Taxonomy" id="2880"/>
    <lineage>
        <taxon>Eukaryota</taxon>
        <taxon>Sar</taxon>
        <taxon>Stramenopiles</taxon>
        <taxon>Ochrophyta</taxon>
        <taxon>PX clade</taxon>
        <taxon>Phaeophyceae</taxon>
        <taxon>Ectocarpales</taxon>
        <taxon>Ectocarpaceae</taxon>
        <taxon>Ectocarpus</taxon>
    </lineage>
</organism>
<dbReference type="AlphaFoldDB" id="D8LQ09"/>
<dbReference type="InterPro" id="IPR038085">
    <property type="entry name" value="Rnp2-like_sf"/>
</dbReference>
<dbReference type="GO" id="GO:0005730">
    <property type="term" value="C:nucleolus"/>
    <property type="evidence" value="ECO:0007669"/>
    <property type="project" value="TreeGrafter"/>
</dbReference>
<evidence type="ECO:0000256" key="2">
    <source>
        <dbReference type="ARBA" id="ARBA00022694"/>
    </source>
</evidence>
<dbReference type="Proteomes" id="UP000002630">
    <property type="component" value="Linkage Group LG10"/>
</dbReference>